<dbReference type="InterPro" id="IPR016040">
    <property type="entry name" value="NAD(P)-bd_dom"/>
</dbReference>
<dbReference type="InterPro" id="IPR036291">
    <property type="entry name" value="NAD(P)-bd_dom_sf"/>
</dbReference>
<dbReference type="EMBL" id="CP000601">
    <property type="protein sequence ID" value="ABP01225.1"/>
    <property type="molecule type" value="Genomic_DNA"/>
</dbReference>
<evidence type="ECO:0000313" key="18">
    <source>
        <dbReference type="Proteomes" id="UP000001568"/>
    </source>
</evidence>
<keyword evidence="8" id="KW-0735">Signal-anchor</keyword>
<dbReference type="eggNOG" id="KOG1429">
    <property type="taxonomic scope" value="Eukaryota"/>
</dbReference>
<evidence type="ECO:0000256" key="13">
    <source>
        <dbReference type="ARBA" id="ARBA00023239"/>
    </source>
</evidence>
<evidence type="ECO:0000256" key="8">
    <source>
        <dbReference type="ARBA" id="ARBA00022968"/>
    </source>
</evidence>
<evidence type="ECO:0000256" key="10">
    <source>
        <dbReference type="ARBA" id="ARBA00023027"/>
    </source>
</evidence>
<name>A4S234_OSTLU</name>
<dbReference type="HOGENOM" id="CLU_007383_4_0_1"/>
<dbReference type="Gene3D" id="3.40.50.720">
    <property type="entry name" value="NAD(P)-binding Rossmann-like Domain"/>
    <property type="match status" value="2"/>
</dbReference>
<evidence type="ECO:0000313" key="16">
    <source>
        <dbReference type="EMBL" id="ABO97969.1"/>
    </source>
</evidence>
<feature type="domain" description="NAD(P)-binding" evidence="15">
    <location>
        <begin position="22"/>
        <end position="320"/>
    </location>
</feature>
<dbReference type="GO" id="GO:0070403">
    <property type="term" value="F:NAD+ binding"/>
    <property type="evidence" value="ECO:0007669"/>
    <property type="project" value="InterPro"/>
</dbReference>
<evidence type="ECO:0000313" key="17">
    <source>
        <dbReference type="EMBL" id="ABP01225.1"/>
    </source>
</evidence>
<comment type="cofactor">
    <cofactor evidence="1">
        <name>NAD(+)</name>
        <dbReference type="ChEBI" id="CHEBI:57540"/>
    </cofactor>
</comment>
<proteinExistence type="inferred from homology"/>
<dbReference type="FunFam" id="3.40.50.720:FF:000073">
    <property type="entry name" value="UDP-glucuronic acid decarboxylase 2"/>
    <property type="match status" value="1"/>
</dbReference>
<dbReference type="InterPro" id="IPR044516">
    <property type="entry name" value="UXS-like"/>
</dbReference>
<dbReference type="Proteomes" id="UP000001568">
    <property type="component" value="Chromosome 9"/>
</dbReference>
<gene>
    <name evidence="17" type="ORF">OSTLU_29801</name>
    <name evidence="16" type="ORF">OSTLU_33309</name>
</gene>
<dbReference type="PANTHER" id="PTHR43078">
    <property type="entry name" value="UDP-GLUCURONIC ACID DECARBOXYLASE-RELATED"/>
    <property type="match status" value="1"/>
</dbReference>
<dbReference type="EC" id="4.1.1.35" evidence="5"/>
<keyword evidence="12" id="KW-0472">Membrane</keyword>
<keyword evidence="18" id="KW-1185">Reference proteome</keyword>
<evidence type="ECO:0000256" key="6">
    <source>
        <dbReference type="ARBA" id="ARBA00022692"/>
    </source>
</evidence>
<dbReference type="KEGG" id="olu:OSTLU_33309"/>
<evidence type="ECO:0000256" key="3">
    <source>
        <dbReference type="ARBA" id="ARBA00005100"/>
    </source>
</evidence>
<evidence type="ECO:0000256" key="11">
    <source>
        <dbReference type="ARBA" id="ARBA00023034"/>
    </source>
</evidence>
<dbReference type="GeneID" id="5003797"/>
<dbReference type="OrthoDB" id="331544at2759"/>
<keyword evidence="10" id="KW-0520">NAD</keyword>
<dbReference type="GO" id="GO:0033320">
    <property type="term" value="P:UDP-D-xylose biosynthetic process"/>
    <property type="evidence" value="ECO:0007669"/>
    <property type="project" value="UniProtKB-UniPathway"/>
</dbReference>
<dbReference type="EMBL" id="CP000589">
    <property type="protein sequence ID" value="ABO97969.1"/>
    <property type="molecule type" value="Genomic_DNA"/>
</dbReference>
<sequence>MPSPPPTVPKARPRCGEPRRVLVTGGAGFVGSHLVDALLKRGDEVIVMDNFFTGSQRNLEHLKGNPKFEIIRHDIVTPFLVEIDEVYHLACPASPIHYKFNPVKTIKTNVLGTMNALGLAKRCKAKFLLTSTSEVYGDPLEHPQTESYWGNVNPIGERACYDEGKRCAETLAFDYHREHGLEIRVARIFNTYGPRMAMDDGRVVSNFVAQALEGKPMTIYGDGTQTRSFQYVSDLVAGLIALMDNDSGFVGPVNLGNPGEFTMLELAEKVREVVNPNAEIVFCENTSDDPSRRKPDISLAKEKLGGWEPKVKLEDGLKLMVEDFRERIEDKRARDAAGGR</sequence>
<organism evidence="16 18">
    <name type="scientific">Ostreococcus lucimarinus (strain CCE9901)</name>
    <dbReference type="NCBI Taxonomy" id="436017"/>
    <lineage>
        <taxon>Eukaryota</taxon>
        <taxon>Viridiplantae</taxon>
        <taxon>Chlorophyta</taxon>
        <taxon>Mamiellophyceae</taxon>
        <taxon>Mamiellales</taxon>
        <taxon>Bathycoccaceae</taxon>
        <taxon>Ostreococcus</taxon>
    </lineage>
</organism>
<keyword evidence="11" id="KW-0333">Golgi apparatus</keyword>
<evidence type="ECO:0000256" key="9">
    <source>
        <dbReference type="ARBA" id="ARBA00022989"/>
    </source>
</evidence>
<dbReference type="GeneID" id="5006925"/>
<keyword evidence="13" id="KW-0456">Lyase</keyword>
<dbReference type="FunFam" id="3.40.50.720:FF:000044">
    <property type="entry name" value="UDP-glucuronic acid decarboxylase 1"/>
    <property type="match status" value="1"/>
</dbReference>
<evidence type="ECO:0000256" key="4">
    <source>
        <dbReference type="ARBA" id="ARBA00007505"/>
    </source>
</evidence>
<comment type="subcellular location">
    <subcellularLocation>
        <location evidence="2">Golgi apparatus</location>
        <location evidence="2">Golgi stack membrane</location>
        <topology evidence="2">Single-pass type II membrane protein</topology>
    </subcellularLocation>
</comment>
<dbReference type="SUPFAM" id="SSF51735">
    <property type="entry name" value="NAD(P)-binding Rossmann-fold domains"/>
    <property type="match status" value="1"/>
</dbReference>
<dbReference type="Proteomes" id="UP000001568">
    <property type="component" value="Chromosome 21"/>
</dbReference>
<comment type="similarity">
    <text evidence="4">Belongs to the NAD(P)-dependent epimerase/dehydratase family. UDP-glucuronic acid decarboxylase subfamily.</text>
</comment>
<dbReference type="GO" id="GO:0042732">
    <property type="term" value="P:D-xylose metabolic process"/>
    <property type="evidence" value="ECO:0007669"/>
    <property type="project" value="InterPro"/>
</dbReference>
<evidence type="ECO:0000256" key="1">
    <source>
        <dbReference type="ARBA" id="ARBA00001911"/>
    </source>
</evidence>
<keyword evidence="9" id="KW-1133">Transmembrane helix</keyword>
<evidence type="ECO:0000256" key="12">
    <source>
        <dbReference type="ARBA" id="ARBA00023136"/>
    </source>
</evidence>
<protein>
    <recommendedName>
        <fullName evidence="5">UDP-glucuronate decarboxylase</fullName>
        <ecNumber evidence="5">4.1.1.35</ecNumber>
    </recommendedName>
</protein>
<evidence type="ECO:0000256" key="7">
    <source>
        <dbReference type="ARBA" id="ARBA00022793"/>
    </source>
</evidence>
<keyword evidence="6" id="KW-0812">Transmembrane</keyword>
<reference evidence="16 18" key="1">
    <citation type="journal article" date="2007" name="Proc. Natl. Acad. Sci. U.S.A.">
        <title>The tiny eukaryote Ostreococcus provides genomic insights into the paradox of plankton speciation.</title>
        <authorList>
            <person name="Palenik B."/>
            <person name="Grimwood J."/>
            <person name="Aerts A."/>
            <person name="Rouze P."/>
            <person name="Salamov A."/>
            <person name="Putnam N."/>
            <person name="Dupont C."/>
            <person name="Jorgensen R."/>
            <person name="Derelle E."/>
            <person name="Rombauts S."/>
            <person name="Zhou K."/>
            <person name="Otillar R."/>
            <person name="Merchant S.S."/>
            <person name="Podell S."/>
            <person name="Gaasterland T."/>
            <person name="Napoli C."/>
            <person name="Gendler K."/>
            <person name="Manuell A."/>
            <person name="Tai V."/>
            <person name="Vallon O."/>
            <person name="Piganeau G."/>
            <person name="Jancek S."/>
            <person name="Heijde M."/>
            <person name="Jabbari K."/>
            <person name="Bowler C."/>
            <person name="Lohr M."/>
            <person name="Robbens S."/>
            <person name="Werner G."/>
            <person name="Dubchak I."/>
            <person name="Pazour G.J."/>
            <person name="Ren Q."/>
            <person name="Paulsen I."/>
            <person name="Delwiche C."/>
            <person name="Schmutz J."/>
            <person name="Rokhsar D."/>
            <person name="Van de Peer Y."/>
            <person name="Moreau H."/>
            <person name="Grigoriev I.V."/>
        </authorList>
    </citation>
    <scope>NUCLEOTIDE SEQUENCE [LARGE SCALE GENOMIC DNA]</scope>
    <source>
        <strain evidence="16 18">CCE9901</strain>
    </source>
</reference>
<dbReference type="OMA" id="CKAKFLL"/>
<dbReference type="Gramene" id="ABO97969">
    <property type="protein sequence ID" value="ABO97969"/>
    <property type="gene ID" value="OSTLU_33309"/>
</dbReference>
<comment type="function">
    <text evidence="14">Catalyzes the NAD-dependent decarboxylation of UDP-glucuronic acid to UDP-xylose. Necessary for the biosynthesis of the core tetrasaccharide in glycosaminoglycan biosynthesis.</text>
</comment>
<dbReference type="PANTHER" id="PTHR43078:SF6">
    <property type="entry name" value="UDP-GLUCURONIC ACID DECARBOXYLASE 1"/>
    <property type="match status" value="1"/>
</dbReference>
<evidence type="ECO:0000256" key="2">
    <source>
        <dbReference type="ARBA" id="ARBA00004447"/>
    </source>
</evidence>
<dbReference type="GO" id="GO:0032580">
    <property type="term" value="C:Golgi cisterna membrane"/>
    <property type="evidence" value="ECO:0007669"/>
    <property type="project" value="UniProtKB-SubCell"/>
</dbReference>
<comment type="pathway">
    <text evidence="3">Nucleotide-sugar biosynthesis; UDP-alpha-D-xylose biosynthesis; UDP-alpha-D-xylose from UDP-alpha-D-glucuronate: step 1/1.</text>
</comment>
<dbReference type="UniPathway" id="UPA00796">
    <property type="reaction ID" value="UER00771"/>
</dbReference>
<accession>A4S234</accession>
<keyword evidence="7" id="KW-0210">Decarboxylase</keyword>
<dbReference type="AlphaFoldDB" id="A4S234"/>
<dbReference type="STRING" id="436017.A4S234"/>
<dbReference type="Pfam" id="PF16363">
    <property type="entry name" value="GDP_Man_Dehyd"/>
    <property type="match status" value="1"/>
</dbReference>
<evidence type="ECO:0000259" key="15">
    <source>
        <dbReference type="Pfam" id="PF16363"/>
    </source>
</evidence>
<dbReference type="GO" id="GO:0048040">
    <property type="term" value="F:UDP-glucuronate decarboxylase activity"/>
    <property type="evidence" value="ECO:0007669"/>
    <property type="project" value="UniProtKB-EC"/>
</dbReference>
<dbReference type="RefSeq" id="XP_001422866.1">
    <property type="nucleotide sequence ID" value="XM_001422829.1"/>
</dbReference>
<dbReference type="CDD" id="cd05230">
    <property type="entry name" value="UGD_SDR_e"/>
    <property type="match status" value="1"/>
</dbReference>
<dbReference type="RefSeq" id="XP_001419676.1">
    <property type="nucleotide sequence ID" value="XM_001419639.1"/>
</dbReference>
<dbReference type="Gramene" id="ABP01225">
    <property type="protein sequence ID" value="ABP01225"/>
    <property type="gene ID" value="OSTLU_29801"/>
</dbReference>
<evidence type="ECO:0000256" key="14">
    <source>
        <dbReference type="ARBA" id="ARBA00025005"/>
    </source>
</evidence>
<dbReference type="KEGG" id="olu:OSTLU_29801"/>
<evidence type="ECO:0000256" key="5">
    <source>
        <dbReference type="ARBA" id="ARBA00012290"/>
    </source>
</evidence>